<feature type="domain" description="DUF4240" evidence="1">
    <location>
        <begin position="1"/>
        <end position="140"/>
    </location>
</feature>
<accession>A0A9W6PJJ8</accession>
<dbReference type="RefSeq" id="WP_033254012.1">
    <property type="nucleotide sequence ID" value="NZ_BSRX01000023.1"/>
</dbReference>
<proteinExistence type="predicted"/>
<evidence type="ECO:0000313" key="3">
    <source>
        <dbReference type="Proteomes" id="UP001165143"/>
    </source>
</evidence>
<dbReference type="AlphaFoldDB" id="A0A9W6PJJ8"/>
<dbReference type="Proteomes" id="UP001165143">
    <property type="component" value="Unassembled WGS sequence"/>
</dbReference>
<organism evidence="2 3">
    <name type="scientific">Kitasatospora phosalacinea</name>
    <dbReference type="NCBI Taxonomy" id="2065"/>
    <lineage>
        <taxon>Bacteria</taxon>
        <taxon>Bacillati</taxon>
        <taxon>Actinomycetota</taxon>
        <taxon>Actinomycetes</taxon>
        <taxon>Kitasatosporales</taxon>
        <taxon>Streptomycetaceae</taxon>
        <taxon>Kitasatospora</taxon>
    </lineage>
</organism>
<reference evidence="2" key="1">
    <citation type="submission" date="2023-02" db="EMBL/GenBank/DDBJ databases">
        <title>Kitasatospora phosalacinea NBRC 14362.</title>
        <authorList>
            <person name="Ichikawa N."/>
            <person name="Sato H."/>
            <person name="Tonouchi N."/>
        </authorList>
    </citation>
    <scope>NUCLEOTIDE SEQUENCE</scope>
    <source>
        <strain evidence="2">NBRC 14362</strain>
    </source>
</reference>
<protein>
    <recommendedName>
        <fullName evidence="1">DUF4240 domain-containing protein</fullName>
    </recommendedName>
</protein>
<evidence type="ECO:0000259" key="1">
    <source>
        <dbReference type="Pfam" id="PF14024"/>
    </source>
</evidence>
<evidence type="ECO:0000313" key="2">
    <source>
        <dbReference type="EMBL" id="GLW56026.1"/>
    </source>
</evidence>
<dbReference type="InterPro" id="IPR025334">
    <property type="entry name" value="DUF4240"/>
</dbReference>
<comment type="caution">
    <text evidence="2">The sequence shown here is derived from an EMBL/GenBank/DDBJ whole genome shotgun (WGS) entry which is preliminary data.</text>
</comment>
<dbReference type="EMBL" id="BSRX01000023">
    <property type="protein sequence ID" value="GLW56026.1"/>
    <property type="molecule type" value="Genomic_DNA"/>
</dbReference>
<name>A0A9W6PJJ8_9ACTN</name>
<gene>
    <name evidence="2" type="ORF">Kpho01_40370</name>
</gene>
<sequence>MDIDEFWALIEQARGPQADTDPGPEVGPEVGGAVAGRAVALLARRPVAEIRAAGLVLDGLLAGSYRAPLWGAAYLLNGGCSDDGFDYFRGWLVVQGREVFERVVADPDLLAGLPVVRAAVAAGIDLDCEDALGIAWDAHREATGAELPLPGSPVRLPDLDPEWDFHFDDHDELSRRLPRLARLCSEGTP</sequence>
<dbReference type="OrthoDB" id="6200718at2"/>
<dbReference type="Pfam" id="PF14024">
    <property type="entry name" value="DUF4240"/>
    <property type="match status" value="1"/>
</dbReference>